<evidence type="ECO:0000313" key="3">
    <source>
        <dbReference type="Proteomes" id="UP000225660"/>
    </source>
</evidence>
<accession>A0A1U9WQS5</accession>
<dbReference type="PANTHER" id="PTHR37813">
    <property type="entry name" value="FELS-2 PROPHAGE PROTEIN"/>
    <property type="match status" value="1"/>
</dbReference>
<evidence type="ECO:0000256" key="1">
    <source>
        <dbReference type="SAM" id="Phobius"/>
    </source>
</evidence>
<protein>
    <submittedName>
        <fullName evidence="2">Tail length tape-measure protein</fullName>
    </submittedName>
</protein>
<dbReference type="OrthoDB" id="138at10239"/>
<proteinExistence type="predicted"/>
<keyword evidence="3" id="KW-1185">Reference proteome</keyword>
<dbReference type="KEGG" id="vg:40075828"/>
<name>A0A1U9WQS5_9CAUD</name>
<keyword evidence="1" id="KW-0812">Transmembrane</keyword>
<evidence type="ECO:0000313" key="2">
    <source>
        <dbReference type="EMBL" id="AQY55119.1"/>
    </source>
</evidence>
<dbReference type="Proteomes" id="UP000225660">
    <property type="component" value="Segment"/>
</dbReference>
<dbReference type="Gene3D" id="1.20.120.20">
    <property type="entry name" value="Apolipoprotein"/>
    <property type="match status" value="2"/>
</dbReference>
<dbReference type="GeneID" id="40075828"/>
<keyword evidence="1" id="KW-0472">Membrane</keyword>
<reference evidence="2" key="1">
    <citation type="submission" date="2017-10" db="EMBL/GenBank/DDBJ databases">
        <title>Sequence, genome organization and annotation of the thermophilic 47,7-kb bacterophage TO-84 that infects Geobacillus stearothermophilus.</title>
        <authorList>
            <person name="Skowron P.M."/>
            <person name="Kropinski A."/>
            <person name="Los M."/>
        </authorList>
    </citation>
    <scope>NUCLEOTIDE SEQUENCE [LARGE SCALE GENOMIC DNA]</scope>
</reference>
<dbReference type="RefSeq" id="YP_009600066.1">
    <property type="nucleotide sequence ID" value="NC_041918.2"/>
</dbReference>
<dbReference type="PANTHER" id="PTHR37813:SF1">
    <property type="entry name" value="FELS-2 PROPHAGE PROTEIN"/>
    <property type="match status" value="1"/>
</dbReference>
<sequence length="865" mass="93148">MATIRELRAKFTATANGFKSAIQGIKKDIQSLNDASNKAADNMNSRFSNLKSTLVGFAGAYLGFEALKGGITSVATAMIQGNANMEQYHATLTTVLKSSEKATEMLAWAEKFAASTPFEIPDIVEATTKLEVYGISAKETLKDIGDMAAITGKPLMQAVEAIADAQTGELERLKEFGITKQMLIDKAQELYGKEIVNAKGQITDMETMNKALFAIMRERYSGGMEYISKTFNGMLANIKDSMGTIAAELGKPIFEKLKGQMEDLVPIMSAFTSFIRGDMSGAMKTLTEAFGANKAQQIMSFFQTIKNAGMGIKDFFVSLAPTVQNIGTILGNIAPIIIGPLVIAFKAIAAVLPPVLNTITGIVAKFTEWEGFIPLVTGLAAAMAVFKAQTVATQIVTTVATRATQMWAAAQRLLNLAMSMNPMTLIIGLIVGLVAALVMAYQRSETFRNIVNNAWQSIKSVVSAVINWFVTTIPQWVENVKNWFVGLGQRISETWSNIKNGIVSIWQNIIGTVVPIVQSFVQAIVERAKQIATNVMNFIRPLIDFFKNTWNNIKLLVLSIVGVFLNLLVGNFEGLKISLLGIWTAIKNQVINIATTIKSMAVNIFTALKNGVLAVINGLKSLAISAWNGLKSAAISVWTGLKNGVVNTVQALKNTAINIVNSVKSGVVNAFNSAKNLAISAWNALKSGVSNAINSVKSLVSNMKNNIISTIKGINLFEMGKNVIQGFIKGIKSMVGAVGKAIKEVASNVTNKIKSALGIHSPSRVLMEIGAYTGQGFAIGIENMKKAVVNATQSLADATIGTISSAELNPTEPQVAVAAATGAQTNYNAPLMYVENQYVNDNTDVRDISHGLYNLQRRSDRKKGW</sequence>
<dbReference type="EMBL" id="KY565347">
    <property type="protein sequence ID" value="AQY55119.1"/>
    <property type="molecule type" value="Genomic_DNA"/>
</dbReference>
<keyword evidence="1" id="KW-1133">Transmembrane helix</keyword>
<organism evidence="2 3">
    <name type="scientific">Geobacillus phage TP-84</name>
    <dbReference type="NCBI Taxonomy" id="1965361"/>
    <lineage>
        <taxon>Viruses</taxon>
        <taxon>Duplodnaviria</taxon>
        <taxon>Heunggongvirae</taxon>
        <taxon>Uroviricota</taxon>
        <taxon>Caudoviricetes</taxon>
        <taxon>Saundersvirus</taxon>
        <taxon>Saundersvirus Tp84</taxon>
    </lineage>
</organism>
<feature type="transmembrane region" description="Helical" evidence="1">
    <location>
        <begin position="555"/>
        <end position="572"/>
    </location>
</feature>
<feature type="transmembrane region" description="Helical" evidence="1">
    <location>
        <begin position="423"/>
        <end position="441"/>
    </location>
</feature>